<dbReference type="SFLD" id="SFLDG01151">
    <property type="entry name" value="Main.2:_Nu-like"/>
    <property type="match status" value="1"/>
</dbReference>
<reference evidence="2 3" key="1">
    <citation type="submission" date="2016-12" db="EMBL/GenBank/DDBJ databases">
        <title>Complete genome sequence of Thauera chlorobenzoica, a Betaproteobacterium degrading haloaromatics anaerobically to CO2 and halides.</title>
        <authorList>
            <person name="Goris T."/>
            <person name="Mergelsberg M."/>
            <person name="Boll M."/>
        </authorList>
    </citation>
    <scope>NUCLEOTIDE SEQUENCE [LARGE SCALE GENOMIC DNA]</scope>
    <source>
        <strain evidence="2 3">3CB1</strain>
    </source>
</reference>
<dbReference type="AlphaFoldDB" id="A0A1H5WL84"/>
<dbReference type="Pfam" id="PF00043">
    <property type="entry name" value="GST_C"/>
    <property type="match status" value="1"/>
</dbReference>
<evidence type="ECO:0000313" key="2">
    <source>
        <dbReference type="EMBL" id="APR04380.1"/>
    </source>
</evidence>
<dbReference type="Pfam" id="PF02798">
    <property type="entry name" value="GST_N"/>
    <property type="match status" value="1"/>
</dbReference>
<dbReference type="InterPro" id="IPR040079">
    <property type="entry name" value="Glutathione_S-Trfase"/>
</dbReference>
<dbReference type="InterPro" id="IPR004045">
    <property type="entry name" value="Glutathione_S-Trfase_N"/>
</dbReference>
<evidence type="ECO:0000256" key="1">
    <source>
        <dbReference type="RuleBase" id="RU003494"/>
    </source>
</evidence>
<dbReference type="Proteomes" id="UP000185739">
    <property type="component" value="Chromosome"/>
</dbReference>
<comment type="similarity">
    <text evidence="1">Belongs to the GST superfamily.</text>
</comment>
<dbReference type="GO" id="GO:0004364">
    <property type="term" value="F:glutathione transferase activity"/>
    <property type="evidence" value="ECO:0007669"/>
    <property type="project" value="UniProtKB-EC"/>
</dbReference>
<dbReference type="KEGG" id="tcl:Tchl_1521"/>
<dbReference type="OrthoDB" id="81087at2"/>
<dbReference type="Gene3D" id="3.40.30.10">
    <property type="entry name" value="Glutaredoxin"/>
    <property type="match status" value="1"/>
</dbReference>
<dbReference type="PROSITE" id="PS50404">
    <property type="entry name" value="GST_NTER"/>
    <property type="match status" value="1"/>
</dbReference>
<dbReference type="InterPro" id="IPR010987">
    <property type="entry name" value="Glutathione-S-Trfase_C-like"/>
</dbReference>
<keyword evidence="2" id="KW-0808">Transferase</keyword>
<dbReference type="SUPFAM" id="SSF52833">
    <property type="entry name" value="Thioredoxin-like"/>
    <property type="match status" value="1"/>
</dbReference>
<dbReference type="EC" id="2.5.1.18" evidence="2"/>
<accession>A0A1H5WL84</accession>
<gene>
    <name evidence="2" type="ORF">Tchl_1521</name>
</gene>
<dbReference type="InterPro" id="IPR004046">
    <property type="entry name" value="GST_C"/>
</dbReference>
<sequence length="206" mass="23325">MITLHTWGTPNGYKISIALEELGLEYAVRKIDLRREEQFAPDFLAISPNNKIPAIVDEDGPDGTPIALFESGAILIYLAEKTGRLLPAAPRPRYETLQWLMFQMASIGPMLGQAHHFLRFAPDIVPYAIERYSKEAARLYKVLDTRLAGCDWLAGAEYSIADIATFPWVRRHEWQGVDLARHPNVKRWFDTIAARPAVQRGLDVPQ</sequence>
<keyword evidence="3" id="KW-1185">Reference proteome</keyword>
<dbReference type="EMBL" id="CP018839">
    <property type="protein sequence ID" value="APR04380.1"/>
    <property type="molecule type" value="Genomic_DNA"/>
</dbReference>
<dbReference type="SFLD" id="SFLDG00358">
    <property type="entry name" value="Main_(cytGST)"/>
    <property type="match status" value="1"/>
</dbReference>
<dbReference type="SFLD" id="SFLDS00019">
    <property type="entry name" value="Glutathione_Transferase_(cytos"/>
    <property type="match status" value="1"/>
</dbReference>
<organism evidence="2 3">
    <name type="scientific">Thauera chlorobenzoica</name>
    <dbReference type="NCBI Taxonomy" id="96773"/>
    <lineage>
        <taxon>Bacteria</taxon>
        <taxon>Pseudomonadati</taxon>
        <taxon>Pseudomonadota</taxon>
        <taxon>Betaproteobacteria</taxon>
        <taxon>Rhodocyclales</taxon>
        <taxon>Zoogloeaceae</taxon>
        <taxon>Thauera</taxon>
    </lineage>
</organism>
<dbReference type="RefSeq" id="WP_075147860.1">
    <property type="nucleotide sequence ID" value="NZ_CP018839.1"/>
</dbReference>
<dbReference type="InterPro" id="IPR036282">
    <property type="entry name" value="Glutathione-S-Trfase_C_sf"/>
</dbReference>
<dbReference type="PROSITE" id="PS50405">
    <property type="entry name" value="GST_CTER"/>
    <property type="match status" value="1"/>
</dbReference>
<proteinExistence type="inferred from homology"/>
<dbReference type="STRING" id="96773.Tchl_1521"/>
<dbReference type="CDD" id="cd03048">
    <property type="entry name" value="GST_N_Ure2p_like"/>
    <property type="match status" value="1"/>
</dbReference>
<protein>
    <submittedName>
        <fullName evidence="2">Glutathione S-transferase</fullName>
        <ecNumber evidence="2">2.5.1.18</ecNumber>
    </submittedName>
</protein>
<dbReference type="CDD" id="cd10291">
    <property type="entry name" value="GST_C_YfcG_like"/>
    <property type="match status" value="1"/>
</dbReference>
<dbReference type="InterPro" id="IPR036249">
    <property type="entry name" value="Thioredoxin-like_sf"/>
</dbReference>
<dbReference type="PANTHER" id="PTHR44051:SF8">
    <property type="entry name" value="GLUTATHIONE S-TRANSFERASE GSTA"/>
    <property type="match status" value="1"/>
</dbReference>
<dbReference type="SUPFAM" id="SSF47616">
    <property type="entry name" value="GST C-terminal domain-like"/>
    <property type="match status" value="1"/>
</dbReference>
<dbReference type="Gene3D" id="1.20.1050.10">
    <property type="match status" value="1"/>
</dbReference>
<name>A0A1H5WL84_9RHOO</name>
<evidence type="ECO:0000313" key="3">
    <source>
        <dbReference type="Proteomes" id="UP000185739"/>
    </source>
</evidence>
<dbReference type="PANTHER" id="PTHR44051">
    <property type="entry name" value="GLUTATHIONE S-TRANSFERASE-RELATED"/>
    <property type="match status" value="1"/>
</dbReference>